<feature type="domain" description="Protein kinase" evidence="6">
    <location>
        <begin position="36"/>
        <end position="303"/>
    </location>
</feature>
<name>A0ABY7H602_9BACT</name>
<dbReference type="InterPro" id="IPR017441">
    <property type="entry name" value="Protein_kinase_ATP_BS"/>
</dbReference>
<dbReference type="PROSITE" id="PS00107">
    <property type="entry name" value="PROTEIN_KINASE_ATP"/>
    <property type="match status" value="1"/>
</dbReference>
<dbReference type="InterPro" id="IPR000719">
    <property type="entry name" value="Prot_kinase_dom"/>
</dbReference>
<dbReference type="Gene3D" id="3.30.200.20">
    <property type="entry name" value="Phosphorylase Kinase, domain 1"/>
    <property type="match status" value="1"/>
</dbReference>
<keyword evidence="8" id="KW-1185">Reference proteome</keyword>
<gene>
    <name evidence="7" type="ORF">O0S08_00020</name>
</gene>
<dbReference type="SUPFAM" id="SSF56112">
    <property type="entry name" value="Protein kinase-like (PK-like)"/>
    <property type="match status" value="1"/>
</dbReference>
<dbReference type="RefSeq" id="WP_269036857.1">
    <property type="nucleotide sequence ID" value="NZ_CP114040.1"/>
</dbReference>
<evidence type="ECO:0000313" key="7">
    <source>
        <dbReference type="EMBL" id="WAS94520.1"/>
    </source>
</evidence>
<dbReference type="Gene3D" id="1.10.510.10">
    <property type="entry name" value="Transferase(Phosphotransferase) domain 1"/>
    <property type="match status" value="1"/>
</dbReference>
<feature type="binding site" evidence="5">
    <location>
        <position position="66"/>
    </location>
    <ligand>
        <name>ATP</name>
        <dbReference type="ChEBI" id="CHEBI:30616"/>
    </ligand>
</feature>
<evidence type="ECO:0000313" key="8">
    <source>
        <dbReference type="Proteomes" id="UP001164459"/>
    </source>
</evidence>
<dbReference type="SMART" id="SM00220">
    <property type="entry name" value="S_TKc"/>
    <property type="match status" value="1"/>
</dbReference>
<evidence type="ECO:0000259" key="6">
    <source>
        <dbReference type="PROSITE" id="PS50011"/>
    </source>
</evidence>
<dbReference type="CDD" id="cd14014">
    <property type="entry name" value="STKc_PknB_like"/>
    <property type="match status" value="1"/>
</dbReference>
<dbReference type="EMBL" id="CP114040">
    <property type="protein sequence ID" value="WAS94520.1"/>
    <property type="molecule type" value="Genomic_DNA"/>
</dbReference>
<dbReference type="PANTHER" id="PTHR43289:SF34">
    <property type="entry name" value="SERINE_THREONINE-PROTEIN KINASE YBDM-RELATED"/>
    <property type="match status" value="1"/>
</dbReference>
<reference evidence="7" key="1">
    <citation type="submission" date="2022-11" db="EMBL/GenBank/DDBJ databases">
        <title>Minimal conservation of predation-associated metabolite biosynthetic gene clusters underscores biosynthetic potential of Myxococcota including descriptions for ten novel species: Archangium lansinium sp. nov., Myxococcus landrumus sp. nov., Nannocystis bai.</title>
        <authorList>
            <person name="Ahearne A."/>
            <person name="Stevens C."/>
            <person name="Dowd S."/>
        </authorList>
    </citation>
    <scope>NUCLEOTIDE SEQUENCE</scope>
    <source>
        <strain evidence="7">Fl3</strain>
    </source>
</reference>
<keyword evidence="2 5" id="KW-0547">Nucleotide-binding</keyword>
<sequence length="545" mass="58641">MFVKLEPVAEAPLADDSAATAANGRDPRLGTLAGNYRLVERLGAGGMGSIYRAEHKDLSGAVVAVKLLDRGGASTPGAGRRFLREAQAMFEIVGRNRHIPRVLDYGQTAEGENYMVMEYLRGHDLAQVLKREGPMPWPRAAALVLQLCDALAAAHARGILHRDIKPSNCFLVEEDGAELVKLIDFGVAKDLRVVEDQTSEGMVVGTPAFLAPELLIDGARPSSASDVYSLGATLYRLLTNKPHVTGQNWEDIAYRLQFVPLLPPSTHVGPRLSPAVDELVLRALHRDPEKRYASALELADAIRRCLPRSSPDSAWDGRQPVTGWSGARVFRSAAGRRALAFGTAPLLAVGILAFTDAPRPRATDPAPESNAPRPPDVVAEARVARRSAATAPMTQTTTTATMSRAAPAAAAMGDRLEQLENAVQALSRRVGDEKSPAGDVTAALLQRTPGHTKRSASPRERVITRELTAVRDAVGVCFARHADNLTAELPVRVQVSSAGEAIRITLPNDSRPGLIRCVTEAIRARRYATGAAPTTVRHVFKFRDP</sequence>
<protein>
    <submittedName>
        <fullName evidence="7">Serine/threonine-protein kinase</fullName>
    </submittedName>
</protein>
<dbReference type="Proteomes" id="UP001164459">
    <property type="component" value="Chromosome"/>
</dbReference>
<evidence type="ECO:0000256" key="1">
    <source>
        <dbReference type="ARBA" id="ARBA00022679"/>
    </source>
</evidence>
<keyword evidence="4 5" id="KW-0067">ATP-binding</keyword>
<organism evidence="7 8">
    <name type="scientific">Nannocystis punicea</name>
    <dbReference type="NCBI Taxonomy" id="2995304"/>
    <lineage>
        <taxon>Bacteria</taxon>
        <taxon>Pseudomonadati</taxon>
        <taxon>Myxococcota</taxon>
        <taxon>Polyangia</taxon>
        <taxon>Nannocystales</taxon>
        <taxon>Nannocystaceae</taxon>
        <taxon>Nannocystis</taxon>
    </lineage>
</organism>
<keyword evidence="1" id="KW-0808">Transferase</keyword>
<dbReference type="Pfam" id="PF00069">
    <property type="entry name" value="Pkinase"/>
    <property type="match status" value="1"/>
</dbReference>
<evidence type="ECO:0000256" key="4">
    <source>
        <dbReference type="ARBA" id="ARBA00022840"/>
    </source>
</evidence>
<keyword evidence="3 7" id="KW-0418">Kinase</keyword>
<proteinExistence type="predicted"/>
<evidence type="ECO:0000256" key="2">
    <source>
        <dbReference type="ARBA" id="ARBA00022741"/>
    </source>
</evidence>
<dbReference type="GO" id="GO:0016301">
    <property type="term" value="F:kinase activity"/>
    <property type="evidence" value="ECO:0007669"/>
    <property type="project" value="UniProtKB-KW"/>
</dbReference>
<evidence type="ECO:0000256" key="3">
    <source>
        <dbReference type="ARBA" id="ARBA00022777"/>
    </source>
</evidence>
<dbReference type="PROSITE" id="PS00108">
    <property type="entry name" value="PROTEIN_KINASE_ST"/>
    <property type="match status" value="1"/>
</dbReference>
<dbReference type="InterPro" id="IPR008271">
    <property type="entry name" value="Ser/Thr_kinase_AS"/>
</dbReference>
<dbReference type="PROSITE" id="PS50011">
    <property type="entry name" value="PROTEIN_KINASE_DOM"/>
    <property type="match status" value="1"/>
</dbReference>
<dbReference type="InterPro" id="IPR011009">
    <property type="entry name" value="Kinase-like_dom_sf"/>
</dbReference>
<accession>A0ABY7H602</accession>
<evidence type="ECO:0000256" key="5">
    <source>
        <dbReference type="PROSITE-ProRule" id="PRU10141"/>
    </source>
</evidence>
<dbReference type="PANTHER" id="PTHR43289">
    <property type="entry name" value="MITOGEN-ACTIVATED PROTEIN KINASE KINASE KINASE 20-RELATED"/>
    <property type="match status" value="1"/>
</dbReference>